<dbReference type="EMBL" id="PPSL01000002">
    <property type="protein sequence ID" value="PQJ11751.1"/>
    <property type="molecule type" value="Genomic_DNA"/>
</dbReference>
<dbReference type="SUPFAM" id="SSF81901">
    <property type="entry name" value="HCP-like"/>
    <property type="match status" value="1"/>
</dbReference>
<comment type="caution">
    <text evidence="2">The sequence shown here is derived from an EMBL/GenBank/DDBJ whole genome shotgun (WGS) entry which is preliminary data.</text>
</comment>
<dbReference type="AlphaFoldDB" id="A0A2S7SYQ9"/>
<dbReference type="InterPro" id="IPR011990">
    <property type="entry name" value="TPR-like_helical_dom_sf"/>
</dbReference>
<organism evidence="2 3">
    <name type="scientific">Flavipsychrobacter stenotrophus</name>
    <dbReference type="NCBI Taxonomy" id="2077091"/>
    <lineage>
        <taxon>Bacteria</taxon>
        <taxon>Pseudomonadati</taxon>
        <taxon>Bacteroidota</taxon>
        <taxon>Chitinophagia</taxon>
        <taxon>Chitinophagales</taxon>
        <taxon>Chitinophagaceae</taxon>
        <taxon>Flavipsychrobacter</taxon>
    </lineage>
</organism>
<accession>A0A2S7SYQ9</accession>
<evidence type="ECO:0000256" key="1">
    <source>
        <dbReference type="SAM" id="MobiDB-lite"/>
    </source>
</evidence>
<protein>
    <recommendedName>
        <fullName evidence="4">Tetratricopeptide repeat protein</fullName>
    </recommendedName>
</protein>
<sequence>MLLAGTAIGQSNAPRQMKPEDIPPQYRPPHPAAKMVDRYFRIDPKRATEDVNGEDALLRSREFKRIDSTYYVSWLYEGAYKYNHAADYLGFKNAIYPLAHALDLLEKDYDKALRVRTDEVLIYIPVYKLQIDYTLIANYLMNCYSNTDQPDQVFKLLLRAKKYNFQNQYYLDVYDYMAWTVHRNRFFTSTKYRFLRNSIDENEALAMRYLDTAMRVIARNKPLNEKFQPNVERGEKMSVYHYRNMLYSYAFQQDSAEHYFGLMRDAGRLPHNNYATFKAVSGDFKTAEAEYKIASQIDNGDKRLQEWAYYTTILDIYKSKPREGIQLAKDMIKAAGTTPGYGWYNIALARCLLYDGQVTEAQKYIDRAADFKETHIGTTLGQSHYEFSVQLLKLIAKEREWSMQQFEHNNWWYNPAVLFAMSGKVSERYMQQFLIINQFAQNPERDRVIYKLFSNESTVSWDEIWYLIHDYSTQYFVKRFEREAQTDTRKYIRKYFKLFSARLKIKQGKYKEAKNELDALLRTGDIEPEYEKMFTARLYQAEAEVCKELKYTEEQNDWLYKLYMIYPQLVPFSGIPMNMTLHVSGNADNTVVEKLKGCNINWITNSSVPTANAYISFSGTGDKKTITYYVVDRNGNYIVQKQGFSWRKADEAGQSLAYRLFDIGSKMPDGEQ</sequence>
<evidence type="ECO:0000313" key="3">
    <source>
        <dbReference type="Proteomes" id="UP000239872"/>
    </source>
</evidence>
<feature type="region of interest" description="Disordered" evidence="1">
    <location>
        <begin position="12"/>
        <end position="31"/>
    </location>
</feature>
<proteinExistence type="predicted"/>
<dbReference type="Proteomes" id="UP000239872">
    <property type="component" value="Unassembled WGS sequence"/>
</dbReference>
<dbReference type="Gene3D" id="1.25.40.10">
    <property type="entry name" value="Tetratricopeptide repeat domain"/>
    <property type="match status" value="1"/>
</dbReference>
<evidence type="ECO:0000313" key="2">
    <source>
        <dbReference type="EMBL" id="PQJ11751.1"/>
    </source>
</evidence>
<name>A0A2S7SYQ9_9BACT</name>
<evidence type="ECO:0008006" key="4">
    <source>
        <dbReference type="Google" id="ProtNLM"/>
    </source>
</evidence>
<keyword evidence="3" id="KW-1185">Reference proteome</keyword>
<gene>
    <name evidence="2" type="ORF">CJD36_008120</name>
</gene>
<reference evidence="2 3" key="1">
    <citation type="submission" date="2018-01" db="EMBL/GenBank/DDBJ databases">
        <title>A novel member of the phylum Bacteroidetes isolated from glacier ice.</title>
        <authorList>
            <person name="Liu Q."/>
            <person name="Xin Y.-H."/>
        </authorList>
    </citation>
    <scope>NUCLEOTIDE SEQUENCE [LARGE SCALE GENOMIC DNA]</scope>
    <source>
        <strain evidence="2 3">RB1R16</strain>
    </source>
</reference>